<gene>
    <name evidence="1" type="ORF">PXEA_LOCUS20084</name>
</gene>
<organism evidence="1 2">
    <name type="scientific">Protopolystoma xenopodis</name>
    <dbReference type="NCBI Taxonomy" id="117903"/>
    <lineage>
        <taxon>Eukaryota</taxon>
        <taxon>Metazoa</taxon>
        <taxon>Spiralia</taxon>
        <taxon>Lophotrochozoa</taxon>
        <taxon>Platyhelminthes</taxon>
        <taxon>Monogenea</taxon>
        <taxon>Polyopisthocotylea</taxon>
        <taxon>Polystomatidea</taxon>
        <taxon>Polystomatidae</taxon>
        <taxon>Protopolystoma</taxon>
    </lineage>
</organism>
<proteinExistence type="predicted"/>
<accession>A0A448X349</accession>
<dbReference type="Proteomes" id="UP000784294">
    <property type="component" value="Unassembled WGS sequence"/>
</dbReference>
<comment type="caution">
    <text evidence="1">The sequence shown here is derived from an EMBL/GenBank/DDBJ whole genome shotgun (WGS) entry which is preliminary data.</text>
</comment>
<evidence type="ECO:0000313" key="2">
    <source>
        <dbReference type="Proteomes" id="UP000784294"/>
    </source>
</evidence>
<dbReference type="AlphaFoldDB" id="A0A448X349"/>
<protein>
    <submittedName>
        <fullName evidence="1">Uncharacterized protein</fullName>
    </submittedName>
</protein>
<sequence>MQAQSKLAHHLSKQLPGIFPTSASVPTAQLHAILVNLTARQYSLHTSAAQAYATYLTLAGHLSNSAEDATDAENSTLAGRHFTETASPVNTMIGESPASDYQLIIHVQPIEKSYFLSLLELSYLINTYSMSSAYFT</sequence>
<keyword evidence="2" id="KW-1185">Reference proteome</keyword>
<dbReference type="EMBL" id="CAAALY010081689">
    <property type="protein sequence ID" value="VEL26644.1"/>
    <property type="molecule type" value="Genomic_DNA"/>
</dbReference>
<reference evidence="1" key="1">
    <citation type="submission" date="2018-11" db="EMBL/GenBank/DDBJ databases">
        <authorList>
            <consortium name="Pathogen Informatics"/>
        </authorList>
    </citation>
    <scope>NUCLEOTIDE SEQUENCE</scope>
</reference>
<name>A0A448X349_9PLAT</name>
<evidence type="ECO:0000313" key="1">
    <source>
        <dbReference type="EMBL" id="VEL26644.1"/>
    </source>
</evidence>